<dbReference type="Gene3D" id="3.90.1150.10">
    <property type="entry name" value="Aspartate Aminotransferase, domain 1"/>
    <property type="match status" value="1"/>
</dbReference>
<dbReference type="InterPro" id="IPR000796">
    <property type="entry name" value="Asp_trans"/>
</dbReference>
<comment type="caution">
    <text evidence="8">The sequence shown here is derived from an EMBL/GenBank/DDBJ whole genome shotgun (WGS) entry which is preliminary data.</text>
</comment>
<dbReference type="eggNOG" id="COG1448">
    <property type="taxonomic scope" value="Bacteria"/>
</dbReference>
<dbReference type="GO" id="GO:0006520">
    <property type="term" value="P:amino acid metabolic process"/>
    <property type="evidence" value="ECO:0007669"/>
    <property type="project" value="InterPro"/>
</dbReference>
<proteinExistence type="inferred from homology"/>
<dbReference type="SUPFAM" id="SSF53383">
    <property type="entry name" value="PLP-dependent transferases"/>
    <property type="match status" value="1"/>
</dbReference>
<comment type="subunit">
    <text evidence="3">Homodimer.</text>
</comment>
<dbReference type="Pfam" id="PF00155">
    <property type="entry name" value="Aminotran_1_2"/>
    <property type="match status" value="1"/>
</dbReference>
<comment type="similarity">
    <text evidence="2">Belongs to the class-I pyridoxal-phosphate-dependent aminotransferase family.</text>
</comment>
<keyword evidence="5 8" id="KW-0808">Transferase</keyword>
<reference evidence="8 9" key="1">
    <citation type="submission" date="2008-12" db="EMBL/GenBank/DDBJ databases">
        <authorList>
            <person name="Fulton L."/>
            <person name="Clifton S."/>
            <person name="Fulton B."/>
            <person name="Xu J."/>
            <person name="Minx P."/>
            <person name="Pepin K.H."/>
            <person name="Johnson M."/>
            <person name="Bhonagiri V."/>
            <person name="Nash W.E."/>
            <person name="Mardis E.R."/>
            <person name="Wilson R.K."/>
        </authorList>
    </citation>
    <scope>NUCLEOTIDE SEQUENCE [LARGE SCALE GENOMIC DNA]</scope>
    <source>
        <strain evidence="8 9">DSM 12042</strain>
    </source>
</reference>
<dbReference type="STRING" id="545696.HOLDEFILI_02678"/>
<dbReference type="PANTHER" id="PTHR11879:SF22">
    <property type="entry name" value="ASPARTATE AMINOTRANSFERASE, MITOCHONDRIAL"/>
    <property type="match status" value="1"/>
</dbReference>
<dbReference type="GO" id="GO:0008483">
    <property type="term" value="F:transaminase activity"/>
    <property type="evidence" value="ECO:0007669"/>
    <property type="project" value="UniProtKB-KW"/>
</dbReference>
<organism evidence="8 9">
    <name type="scientific">Holdemania filiformis DSM 12042</name>
    <dbReference type="NCBI Taxonomy" id="545696"/>
    <lineage>
        <taxon>Bacteria</taxon>
        <taxon>Bacillati</taxon>
        <taxon>Bacillota</taxon>
        <taxon>Erysipelotrichia</taxon>
        <taxon>Erysipelotrichales</taxon>
        <taxon>Erysipelotrichaceae</taxon>
        <taxon>Holdemania</taxon>
    </lineage>
</organism>
<evidence type="ECO:0000259" key="7">
    <source>
        <dbReference type="Pfam" id="PF00155"/>
    </source>
</evidence>
<dbReference type="PANTHER" id="PTHR11879">
    <property type="entry name" value="ASPARTATE AMINOTRANSFERASE"/>
    <property type="match status" value="1"/>
</dbReference>
<dbReference type="InterPro" id="IPR004839">
    <property type="entry name" value="Aminotransferase_I/II_large"/>
</dbReference>
<dbReference type="AlphaFoldDB" id="B9YA22"/>
<gene>
    <name evidence="8" type="ORF">HOLDEFILI_02678</name>
</gene>
<reference evidence="8 9" key="2">
    <citation type="submission" date="2009-02" db="EMBL/GenBank/DDBJ databases">
        <title>Draft genome sequence of Holdemania filiformis DSM 12042.</title>
        <authorList>
            <person name="Sudarsanam P."/>
            <person name="Ley R."/>
            <person name="Guruge J."/>
            <person name="Turnbaugh P.J."/>
            <person name="Mahowald M."/>
            <person name="Liep D."/>
            <person name="Gordon J."/>
        </authorList>
    </citation>
    <scope>NUCLEOTIDE SEQUENCE [LARGE SCALE GENOMIC DNA]</scope>
    <source>
        <strain evidence="8 9">DSM 12042</strain>
    </source>
</reference>
<dbReference type="CDD" id="cd00609">
    <property type="entry name" value="AAT_like"/>
    <property type="match status" value="1"/>
</dbReference>
<evidence type="ECO:0000256" key="3">
    <source>
        <dbReference type="ARBA" id="ARBA00011738"/>
    </source>
</evidence>
<feature type="domain" description="Aminotransferase class I/classII large" evidence="7">
    <location>
        <begin position="73"/>
        <end position="405"/>
    </location>
</feature>
<dbReference type="GO" id="GO:0030170">
    <property type="term" value="F:pyridoxal phosphate binding"/>
    <property type="evidence" value="ECO:0007669"/>
    <property type="project" value="InterPro"/>
</dbReference>
<evidence type="ECO:0000256" key="1">
    <source>
        <dbReference type="ARBA" id="ARBA00001933"/>
    </source>
</evidence>
<dbReference type="EMBL" id="ACCF01000160">
    <property type="protein sequence ID" value="EEF67180.1"/>
    <property type="molecule type" value="Genomic_DNA"/>
</dbReference>
<accession>B9YA22</accession>
<dbReference type="EC" id="2.6.1.-" evidence="8"/>
<evidence type="ECO:0000313" key="9">
    <source>
        <dbReference type="Proteomes" id="UP000005950"/>
    </source>
</evidence>
<dbReference type="Proteomes" id="UP000005950">
    <property type="component" value="Unassembled WGS sequence"/>
</dbReference>
<evidence type="ECO:0000256" key="2">
    <source>
        <dbReference type="ARBA" id="ARBA00007441"/>
    </source>
</evidence>
<comment type="cofactor">
    <cofactor evidence="1">
        <name>pyridoxal 5'-phosphate</name>
        <dbReference type="ChEBI" id="CHEBI:597326"/>
    </cofactor>
</comment>
<dbReference type="InterPro" id="IPR015422">
    <property type="entry name" value="PyrdxlP-dep_Trfase_small"/>
</dbReference>
<evidence type="ECO:0000256" key="6">
    <source>
        <dbReference type="ARBA" id="ARBA00022898"/>
    </source>
</evidence>
<dbReference type="Gene3D" id="3.40.640.10">
    <property type="entry name" value="Type I PLP-dependent aspartate aminotransferase-like (Major domain)"/>
    <property type="match status" value="1"/>
</dbReference>
<evidence type="ECO:0000256" key="5">
    <source>
        <dbReference type="ARBA" id="ARBA00022679"/>
    </source>
</evidence>
<dbReference type="InterPro" id="IPR015421">
    <property type="entry name" value="PyrdxlP-dep_Trfase_major"/>
</dbReference>
<dbReference type="InterPro" id="IPR015424">
    <property type="entry name" value="PyrdxlP-dep_Trfase"/>
</dbReference>
<dbReference type="HOGENOM" id="CLU_662043_0_0_9"/>
<sequence length="414" mass="45904">MIPMSFMKQSADLQPIEDTVFAVVSMAKQDIAEHGADAVVDATIGSLYDEQGKLVAYQNVFDHYNAIAKEVKAAYAASFTGNPGFRTQVRNWVLQDQPVTLNTSVIATPGGTGAVNMTMINVLEPGQTVILPEICWGSYNLMAAQAGLKTAAYAMFDGDHFNLDSFEKVCRRVMSEQGRLLAVVNDPCHNPTGYSMSLAEWRQVVRFLNELSEQGPCVILNDIAYIDYSYQGTHSRDYLSTLNELSGNVLAVIAFSCSKTLTSYGLRCGAALILGQNAQRVREAEIVFEKTARATWSNIPNAAMENFTWITTENREAFEAEKQIYVDLLKQRSGTFIQEAAACGLAHYPYKEGFFVTLQMPDNAMRDQYHQKLIDHHIYTVKVNKGIRVAVCSLSVAKVKGLAERMKQILDSLQ</sequence>
<name>B9YA22_9FIRM</name>
<dbReference type="GO" id="GO:0042802">
    <property type="term" value="F:identical protein binding"/>
    <property type="evidence" value="ECO:0007669"/>
    <property type="project" value="TreeGrafter"/>
</dbReference>
<keyword evidence="4 8" id="KW-0032">Aminotransferase</keyword>
<protein>
    <submittedName>
        <fullName evidence="8">Aminotransferase, class I/II</fullName>
        <ecNumber evidence="8">2.6.1.-</ecNumber>
    </submittedName>
</protein>
<evidence type="ECO:0000313" key="8">
    <source>
        <dbReference type="EMBL" id="EEF67180.1"/>
    </source>
</evidence>
<keyword evidence="6" id="KW-0663">Pyridoxal phosphate</keyword>
<evidence type="ECO:0000256" key="4">
    <source>
        <dbReference type="ARBA" id="ARBA00022576"/>
    </source>
</evidence>